<accession>A0ABQ3ID32</accession>
<dbReference type="RefSeq" id="WP_189376498.1">
    <property type="nucleotide sequence ID" value="NZ_BNAH01000002.1"/>
</dbReference>
<comment type="caution">
    <text evidence="2">The sequence shown here is derived from an EMBL/GenBank/DDBJ whole genome shotgun (WGS) entry which is preliminary data.</text>
</comment>
<dbReference type="InterPro" id="IPR009875">
    <property type="entry name" value="PilZ_domain"/>
</dbReference>
<evidence type="ECO:0000313" key="3">
    <source>
        <dbReference type="Proteomes" id="UP000626370"/>
    </source>
</evidence>
<feature type="domain" description="PilZ" evidence="1">
    <location>
        <begin position="100"/>
        <end position="178"/>
    </location>
</feature>
<keyword evidence="3" id="KW-1185">Reference proteome</keyword>
<sequence length="197" mass="22557">MQELNNDKLAQYNEYFSIEHEFTTNIEYLNTDSHCNFDTFIEQIPTPFVLATQVSTIDSVALQPLQTIGGVANQLVQYLNLQSQKIDLLMNYIIAQEDNAEHRFQGLSFSGSGISFCAKEAMPVSTKVSIKLFINIDNCNIYCHGEVIDISETEQGFQHKVLFHHIRDDDRELLVRCTLHAQQKQLKALSQKRKNES</sequence>
<dbReference type="Proteomes" id="UP000626370">
    <property type="component" value="Unassembled WGS sequence"/>
</dbReference>
<evidence type="ECO:0000259" key="1">
    <source>
        <dbReference type="Pfam" id="PF07238"/>
    </source>
</evidence>
<proteinExistence type="predicted"/>
<organism evidence="2 3">
    <name type="scientific">Thalassotalea profundi</name>
    <dbReference type="NCBI Taxonomy" id="2036687"/>
    <lineage>
        <taxon>Bacteria</taxon>
        <taxon>Pseudomonadati</taxon>
        <taxon>Pseudomonadota</taxon>
        <taxon>Gammaproteobacteria</taxon>
        <taxon>Alteromonadales</taxon>
        <taxon>Colwelliaceae</taxon>
        <taxon>Thalassotalea</taxon>
    </lineage>
</organism>
<protein>
    <recommendedName>
        <fullName evidence="1">PilZ domain-containing protein</fullName>
    </recommendedName>
</protein>
<dbReference type="Pfam" id="PF07238">
    <property type="entry name" value="PilZ"/>
    <property type="match status" value="1"/>
</dbReference>
<evidence type="ECO:0000313" key="2">
    <source>
        <dbReference type="EMBL" id="GHE79959.1"/>
    </source>
</evidence>
<dbReference type="Gene3D" id="2.40.10.220">
    <property type="entry name" value="predicted glycosyltransferase like domains"/>
    <property type="match status" value="1"/>
</dbReference>
<dbReference type="EMBL" id="BNAH01000002">
    <property type="protein sequence ID" value="GHE79959.1"/>
    <property type="molecule type" value="Genomic_DNA"/>
</dbReference>
<gene>
    <name evidence="2" type="ORF">GCM10011501_04690</name>
</gene>
<reference evidence="3" key="1">
    <citation type="journal article" date="2019" name="Int. J. Syst. Evol. Microbiol.">
        <title>The Global Catalogue of Microorganisms (GCM) 10K type strain sequencing project: providing services to taxonomists for standard genome sequencing and annotation.</title>
        <authorList>
            <consortium name="The Broad Institute Genomics Platform"/>
            <consortium name="The Broad Institute Genome Sequencing Center for Infectious Disease"/>
            <person name="Wu L."/>
            <person name="Ma J."/>
        </authorList>
    </citation>
    <scope>NUCLEOTIDE SEQUENCE [LARGE SCALE GENOMIC DNA]</scope>
    <source>
        <strain evidence="3">CGMCC 1.15922</strain>
    </source>
</reference>
<name>A0ABQ3ID32_9GAMM</name>